<dbReference type="EMBL" id="JYDO01000158">
    <property type="protein sequence ID" value="KRZ68649.1"/>
    <property type="molecule type" value="Genomic_DNA"/>
</dbReference>
<protein>
    <submittedName>
        <fullName evidence="1">Uncharacterized protein</fullName>
    </submittedName>
</protein>
<sequence>MAKINECKKFCEFSKYLNKRGLESQNEKTHNLYSKLGCHIYSNEKFAIFKTVKQVHQWSALQNCPYCECSGEEIAK</sequence>
<evidence type="ECO:0000313" key="1">
    <source>
        <dbReference type="EMBL" id="KRZ68649.1"/>
    </source>
</evidence>
<evidence type="ECO:0000313" key="2">
    <source>
        <dbReference type="Proteomes" id="UP000054843"/>
    </source>
</evidence>
<gene>
    <name evidence="1" type="ORF">T10_48</name>
</gene>
<organism evidence="1 2">
    <name type="scientific">Trichinella papuae</name>
    <dbReference type="NCBI Taxonomy" id="268474"/>
    <lineage>
        <taxon>Eukaryota</taxon>
        <taxon>Metazoa</taxon>
        <taxon>Ecdysozoa</taxon>
        <taxon>Nematoda</taxon>
        <taxon>Enoplea</taxon>
        <taxon>Dorylaimia</taxon>
        <taxon>Trichinellida</taxon>
        <taxon>Trichinellidae</taxon>
        <taxon>Trichinella</taxon>
    </lineage>
</organism>
<proteinExistence type="predicted"/>
<dbReference type="AlphaFoldDB" id="A0A0V1MA65"/>
<comment type="caution">
    <text evidence="1">The sequence shown here is derived from an EMBL/GenBank/DDBJ whole genome shotgun (WGS) entry which is preliminary data.</text>
</comment>
<accession>A0A0V1MA65</accession>
<keyword evidence="2" id="KW-1185">Reference proteome</keyword>
<name>A0A0V1MA65_9BILA</name>
<dbReference type="Proteomes" id="UP000054843">
    <property type="component" value="Unassembled WGS sequence"/>
</dbReference>
<reference evidence="1 2" key="1">
    <citation type="submission" date="2015-01" db="EMBL/GenBank/DDBJ databases">
        <title>Evolution of Trichinella species and genotypes.</title>
        <authorList>
            <person name="Korhonen P.K."/>
            <person name="Edoardo P."/>
            <person name="Giuseppe L.R."/>
            <person name="Gasser R.B."/>
        </authorList>
    </citation>
    <scope>NUCLEOTIDE SEQUENCE [LARGE SCALE GENOMIC DNA]</scope>
    <source>
        <strain evidence="1">ISS1980</strain>
    </source>
</reference>